<comment type="caution">
    <text evidence="1">The sequence shown here is derived from an EMBL/GenBank/DDBJ whole genome shotgun (WGS) entry which is preliminary data.</text>
</comment>
<dbReference type="RefSeq" id="WP_145717288.1">
    <property type="nucleotide sequence ID" value="NZ_BAAAFY010000004.1"/>
</dbReference>
<name>A0A562T0G2_CHIJA</name>
<reference evidence="1 2" key="1">
    <citation type="journal article" date="2013" name="Stand. Genomic Sci.">
        <title>Genomic Encyclopedia of Type Strains, Phase I: The one thousand microbial genomes (KMG-I) project.</title>
        <authorList>
            <person name="Kyrpides N.C."/>
            <person name="Woyke T."/>
            <person name="Eisen J.A."/>
            <person name="Garrity G."/>
            <person name="Lilburn T.G."/>
            <person name="Beck B.J."/>
            <person name="Whitman W.B."/>
            <person name="Hugenholtz P."/>
            <person name="Klenk H.P."/>
        </authorList>
    </citation>
    <scope>NUCLEOTIDE SEQUENCE [LARGE SCALE GENOMIC DNA]</scope>
    <source>
        <strain evidence="1 2">DSM 13484</strain>
    </source>
</reference>
<evidence type="ECO:0000313" key="1">
    <source>
        <dbReference type="EMBL" id="TWI87025.1"/>
    </source>
</evidence>
<dbReference type="OrthoDB" id="8263000at2"/>
<proteinExistence type="predicted"/>
<protein>
    <submittedName>
        <fullName evidence="1">Uncharacterized protein</fullName>
    </submittedName>
</protein>
<keyword evidence="2" id="KW-1185">Reference proteome</keyword>
<evidence type="ECO:0000313" key="2">
    <source>
        <dbReference type="Proteomes" id="UP000316778"/>
    </source>
</evidence>
<gene>
    <name evidence="1" type="ORF">LX66_4293</name>
</gene>
<dbReference type="EMBL" id="VLLG01000004">
    <property type="protein sequence ID" value="TWI87025.1"/>
    <property type="molecule type" value="Genomic_DNA"/>
</dbReference>
<sequence length="1101" mass="122154">MSQTTQISPLPPEMKSQDFSFLRTEGLQLLQRIAGSSWTNHNLHDPGITLLEAGCYALTEMGLRLGMDIADLVASDTSGYQQPFFTAARILPSAPVTIHDISKQLAGHPLVHNAWVYPSLSAPAGRYSVLLELTNEALNSNLFNTTVLAPGYVIELGFPFWDEPVAQPFRQEVVLQNIVLEAADGVEWNSIEDSNAWFARFRVTYTQPPVPGNQEAVLLVVVRIISPLQDPATAIPLILPAVKAKMINLADTPEEIALVRQFNHRVRDAYNDMRIVRRYLGNYRNLCEDFAEFNAARLQEIAISATLEINAGVNPENLLADIFYHLDRFIAPDPVFESLDTLRQRLSPEEIFEGPLLDAGFLSNTALTASQQAEVLYTSDILRIILQQRDGSGTDVIQQENTSSRNIAAVRNVSLANYLDNLPVTINARNCLHLVQSQRHILRLSLLKSRIICLRNGIEVGYDINRVVQLFTYKKQSAQPPAVDGPVDIPVTPGNVYPVSEYYPLQNDLPFAYGVGEAGLPATASARRKAQALQLNGYLFFLEQLTAGVAGQLANFNAFFSARPEPAQTLFSYPLHELSQVAPLLGSPGGYMTALQAATEQEEAFLNRRNRVLNHLLAVLGEDMYDKAELNYRRAAKMATGDNQLVPDLLSIQQAERNIASRQLIREKAAFLHALPALNRDRAQSFGNPAIRREDLVVIQPVANGFHWTILDVSGTPLFRSPLPLPGMAECRQRAAATFLLATVAGSYSAASSGMQYRLVIQQPGSNPADAEIAESVAAFASPPAAMAAVTGLVQTMLQLWVRHTLAPIESRLYHLLGLVLQERRQLTYHPLDEYFELFDDPPPDANIHKRFRLWELPGFAGDTLLVSEKDYAAPADADAVAKAQSAIQRVIDRGILFEHYDIAEPVPSQYQPVLKDAGGDVLARSPQTFATPQLARQEVNRILFHIYRRYNLEGFYMIEHALLYPYQDGDTDLAIPGMQDPYAFQVSFLFPSGYTSNVSLPGSPAAPTHATSNMDPEYRKYVTQQVRKACPAHVLPRIIWIDHMEPGQPVGAADPCFENVEQQYQAWLEAWFTDETATAVISPLRAALVQTLNEVFTRNS</sequence>
<accession>A0A562T0G2</accession>
<organism evidence="1 2">
    <name type="scientific">Chitinophaga japonensis</name>
    <name type="common">Flexibacter japonensis</name>
    <dbReference type="NCBI Taxonomy" id="104662"/>
    <lineage>
        <taxon>Bacteria</taxon>
        <taxon>Pseudomonadati</taxon>
        <taxon>Bacteroidota</taxon>
        <taxon>Chitinophagia</taxon>
        <taxon>Chitinophagales</taxon>
        <taxon>Chitinophagaceae</taxon>
        <taxon>Chitinophaga</taxon>
    </lineage>
</organism>
<dbReference type="AlphaFoldDB" id="A0A562T0G2"/>
<dbReference type="Proteomes" id="UP000316778">
    <property type="component" value="Unassembled WGS sequence"/>
</dbReference>